<dbReference type="OrthoDB" id="9783671at2"/>
<dbReference type="GO" id="GO:1904047">
    <property type="term" value="F:S-adenosyl-L-methionine binding"/>
    <property type="evidence" value="ECO:0007669"/>
    <property type="project" value="TreeGrafter"/>
</dbReference>
<dbReference type="PANTHER" id="PTHR37822:SF2">
    <property type="entry name" value="SPORE PHOTOPRODUCT LYASE"/>
    <property type="match status" value="1"/>
</dbReference>
<accession>M7NSX0</accession>
<keyword evidence="1" id="KW-0456">Lyase</keyword>
<sequence length="292" mass="34346">MPKLKRQRTKTLSIKANERSSDFVTPNFIYGCLGGCRNTYCYVMRYNYEHVFINENLEEILTRLELHVAAQPFPKEPNQVDPLYWTYDIGCATDISLHWKHYPWERVFGFFKKHPRAKATFATKYVNEALLAYDPQKKVRIRFSLMPQSISSRLEPNTAPIAERLAALVPFAQAGYEVHLNFSPIVVYEGWLDDYRQLFLQVAAAVPEALREEVKAEAIFLTHNPWQHQRNLERGLQASEALLWKPELQEAKTSQYGSQALRYRIPLKREWIGQWQALHQDLIPWNEIRYIF</sequence>
<protein>
    <submittedName>
        <fullName evidence="1">Spore photoproduct lyase</fullName>
        <ecNumber evidence="1">4.1.99.14</ecNumber>
    </submittedName>
</protein>
<keyword evidence="2" id="KW-1185">Reference proteome</keyword>
<evidence type="ECO:0000313" key="2">
    <source>
        <dbReference type="Proteomes" id="UP000011910"/>
    </source>
</evidence>
<reference evidence="1 2" key="1">
    <citation type="journal article" date="2013" name="Genome Announc.">
        <title>Draft Genome Sequence of Cesiribacter andamanensis Strain AMV16T, Isolated from a Soil Sample from a Mud Volcano in the Andaman Islands, India.</title>
        <authorList>
            <person name="Shivaji S."/>
            <person name="Ara S."/>
            <person name="Begum Z."/>
            <person name="Srinivas T.N."/>
            <person name="Singh A."/>
            <person name="Kumar Pinnaka A."/>
        </authorList>
    </citation>
    <scope>NUCLEOTIDE SEQUENCE [LARGE SCALE GENOMIC DNA]</scope>
    <source>
        <strain evidence="1 2">AMV16</strain>
    </source>
</reference>
<dbReference type="RefSeq" id="WP_009196677.1">
    <property type="nucleotide sequence ID" value="NZ_AODQ01000104.1"/>
</dbReference>
<dbReference type="PANTHER" id="PTHR37822">
    <property type="entry name" value="SPORE PHOTOPRODUCT LYASE-RELATED"/>
    <property type="match status" value="1"/>
</dbReference>
<dbReference type="InterPro" id="IPR049539">
    <property type="entry name" value="SPL"/>
</dbReference>
<organism evidence="1 2">
    <name type="scientific">Cesiribacter andamanensis AMV16</name>
    <dbReference type="NCBI Taxonomy" id="1279009"/>
    <lineage>
        <taxon>Bacteria</taxon>
        <taxon>Pseudomonadati</taxon>
        <taxon>Bacteroidota</taxon>
        <taxon>Cytophagia</taxon>
        <taxon>Cytophagales</taxon>
        <taxon>Cesiribacteraceae</taxon>
        <taxon>Cesiribacter</taxon>
    </lineage>
</organism>
<dbReference type="PATRIC" id="fig|1279009.4.peg.3340"/>
<dbReference type="Proteomes" id="UP000011910">
    <property type="component" value="Unassembled WGS sequence"/>
</dbReference>
<dbReference type="AlphaFoldDB" id="M7NSX0"/>
<gene>
    <name evidence="1" type="primary">splB</name>
    <name evidence="1" type="ORF">ADICEAN_03294</name>
</gene>
<dbReference type="Pfam" id="PF20903">
    <property type="entry name" value="SPL"/>
    <property type="match status" value="1"/>
</dbReference>
<dbReference type="GO" id="GO:0003913">
    <property type="term" value="F:DNA photolyase activity"/>
    <property type="evidence" value="ECO:0007669"/>
    <property type="project" value="TreeGrafter"/>
</dbReference>
<comment type="caution">
    <text evidence="1">The sequence shown here is derived from an EMBL/GenBank/DDBJ whole genome shotgun (WGS) entry which is preliminary data.</text>
</comment>
<dbReference type="EMBL" id="AODQ01000104">
    <property type="protein sequence ID" value="EMR01589.1"/>
    <property type="molecule type" value="Genomic_DNA"/>
</dbReference>
<dbReference type="EC" id="4.1.99.14" evidence="1"/>
<dbReference type="STRING" id="1279009.ADICEAN_03294"/>
<proteinExistence type="predicted"/>
<evidence type="ECO:0000313" key="1">
    <source>
        <dbReference type="EMBL" id="EMR01589.1"/>
    </source>
</evidence>
<dbReference type="GO" id="GO:0051539">
    <property type="term" value="F:4 iron, 4 sulfur cluster binding"/>
    <property type="evidence" value="ECO:0007669"/>
    <property type="project" value="TreeGrafter"/>
</dbReference>
<dbReference type="eggNOG" id="COG1533">
    <property type="taxonomic scope" value="Bacteria"/>
</dbReference>
<dbReference type="Gene3D" id="3.80.30.30">
    <property type="match status" value="1"/>
</dbReference>
<dbReference type="GO" id="GO:0042601">
    <property type="term" value="C:endospore-forming forespore"/>
    <property type="evidence" value="ECO:0007669"/>
    <property type="project" value="TreeGrafter"/>
</dbReference>
<name>M7NSX0_9BACT</name>